<keyword evidence="2" id="KW-1185">Reference proteome</keyword>
<sequence>MVPADPGGGVMRADLLTGSIDGLDEALAAVDAFDRVLVSGLLRPGPDQAGGLAALADAVAGTPLAARVAEAAGKAAAGAAGEDHFAALAAARTALLGSVHDALMARVAEATGRPRGEAAGAAPAPGAEQKANLLAAARSWLSELARCGWRGIDHEVVAGAAPVVSAMLPEPALRRPATLLDGFAAELAACCPGAALERVPERRWADLWSRAMLLTLPGAAGGAAAHTGTATGRLLPLGIDLQEHPTAVQAQVHAVFEPADGSGSRLVRASVSVPKPDTILGAGLWQLLRPHMSLLAAVGEGRSMELEAMPVTAEGDLLWSDEHARPGEPADAFATARVALPGAADPVTAPLDRHPARIAVPVFLEGYTAQRAGGDGDAAGDGAVVFTVAGQPLVADIDRIPEAGPLTPEAVAASGACIGLLRWDAGVFGVQPLAVETTVRKKKVTLHAGAWAGGTTDKAGVKAEKAAAAAVTVLRERAGRLLRK</sequence>
<accession>A0A1I1KLT6</accession>
<name>A0A1I1KLT6_9ACTN</name>
<dbReference type="RefSeq" id="WP_093838448.1">
    <property type="nucleotide sequence ID" value="NZ_FOLM01000004.1"/>
</dbReference>
<dbReference type="Proteomes" id="UP000199207">
    <property type="component" value="Unassembled WGS sequence"/>
</dbReference>
<dbReference type="STRING" id="910347.SAMN05421773_104175"/>
<gene>
    <name evidence="1" type="ORF">SAMN05421773_104175</name>
</gene>
<dbReference type="AlphaFoldDB" id="A0A1I1KLT6"/>
<evidence type="ECO:0000313" key="1">
    <source>
        <dbReference type="EMBL" id="SFC58380.1"/>
    </source>
</evidence>
<reference evidence="1 2" key="1">
    <citation type="submission" date="2016-10" db="EMBL/GenBank/DDBJ databases">
        <authorList>
            <person name="de Groot N.N."/>
        </authorList>
    </citation>
    <scope>NUCLEOTIDE SEQUENCE [LARGE SCALE GENOMIC DNA]</scope>
    <source>
        <strain evidence="1 2">CGMCC 4.5739</strain>
    </source>
</reference>
<protein>
    <submittedName>
        <fullName evidence="1">Uncharacterized protein</fullName>
    </submittedName>
</protein>
<proteinExistence type="predicted"/>
<dbReference type="EMBL" id="FOLM01000004">
    <property type="protein sequence ID" value="SFC58380.1"/>
    <property type="molecule type" value="Genomic_DNA"/>
</dbReference>
<organism evidence="1 2">
    <name type="scientific">Streptomyces aidingensis</name>
    <dbReference type="NCBI Taxonomy" id="910347"/>
    <lineage>
        <taxon>Bacteria</taxon>
        <taxon>Bacillati</taxon>
        <taxon>Actinomycetota</taxon>
        <taxon>Actinomycetes</taxon>
        <taxon>Kitasatosporales</taxon>
        <taxon>Streptomycetaceae</taxon>
        <taxon>Streptomyces</taxon>
    </lineage>
</organism>
<dbReference type="OrthoDB" id="501927at2"/>
<evidence type="ECO:0000313" key="2">
    <source>
        <dbReference type="Proteomes" id="UP000199207"/>
    </source>
</evidence>